<reference evidence="1 2" key="1">
    <citation type="journal article" date="2016" name="Nat. Commun.">
        <title>Thousands of microbial genomes shed light on interconnected biogeochemical processes in an aquifer system.</title>
        <authorList>
            <person name="Anantharaman K."/>
            <person name="Brown C.T."/>
            <person name="Hug L.A."/>
            <person name="Sharon I."/>
            <person name="Castelle C.J."/>
            <person name="Probst A.J."/>
            <person name="Thomas B.C."/>
            <person name="Singh A."/>
            <person name="Wilkins M.J."/>
            <person name="Karaoz U."/>
            <person name="Brodie E.L."/>
            <person name="Williams K.H."/>
            <person name="Hubbard S.S."/>
            <person name="Banfield J.F."/>
        </authorList>
    </citation>
    <scope>NUCLEOTIDE SEQUENCE [LARGE SCALE GENOMIC DNA]</scope>
</reference>
<evidence type="ECO:0000313" key="2">
    <source>
        <dbReference type="Proteomes" id="UP000179266"/>
    </source>
</evidence>
<proteinExistence type="predicted"/>
<comment type="caution">
    <text evidence="1">The sequence shown here is derived from an EMBL/GenBank/DDBJ whole genome shotgun (WGS) entry which is preliminary data.</text>
</comment>
<name>A0A1F7RVL9_9BACT</name>
<dbReference type="Proteomes" id="UP000179266">
    <property type="component" value="Unassembled WGS sequence"/>
</dbReference>
<dbReference type="EMBL" id="MGDD01000169">
    <property type="protein sequence ID" value="OGL45592.1"/>
    <property type="molecule type" value="Genomic_DNA"/>
</dbReference>
<accession>A0A1F7RVL9</accession>
<organism evidence="1 2">
    <name type="scientific">Candidatus Schekmanbacteria bacterium RBG_13_48_7</name>
    <dbReference type="NCBI Taxonomy" id="1817878"/>
    <lineage>
        <taxon>Bacteria</taxon>
        <taxon>Candidatus Schekmaniibacteriota</taxon>
    </lineage>
</organism>
<protein>
    <submittedName>
        <fullName evidence="1">Uncharacterized protein</fullName>
    </submittedName>
</protein>
<dbReference type="AlphaFoldDB" id="A0A1F7RVL9"/>
<gene>
    <name evidence="1" type="ORF">A2161_10725</name>
</gene>
<evidence type="ECO:0000313" key="1">
    <source>
        <dbReference type="EMBL" id="OGL45592.1"/>
    </source>
</evidence>
<sequence length="80" mass="9512">MPIKREEDVRYQIPEIRYQIDEGGKTISDIRYQIPEIRYQIDGGGKTISDTRYQKSDIRLMGEERRYQIPEILGGKKYDT</sequence>